<gene>
    <name evidence="2" type="ORF">QPJ95_17345</name>
</gene>
<dbReference type="SUPFAM" id="SSF51445">
    <property type="entry name" value="(Trans)glycosidases"/>
    <property type="match status" value="1"/>
</dbReference>
<dbReference type="Proteomes" id="UP001238334">
    <property type="component" value="Chromosome"/>
</dbReference>
<dbReference type="Gene3D" id="3.20.20.80">
    <property type="entry name" value="Glycosidases"/>
    <property type="match status" value="1"/>
</dbReference>
<feature type="compositionally biased region" description="Acidic residues" evidence="1">
    <location>
        <begin position="517"/>
        <end position="549"/>
    </location>
</feature>
<proteinExistence type="predicted"/>
<protein>
    <submittedName>
        <fullName evidence="2">Type I secretion protein</fullName>
    </submittedName>
</protein>
<dbReference type="RefSeq" id="WP_270921176.1">
    <property type="nucleotide sequence ID" value="NZ_CP127247.1"/>
</dbReference>
<sequence length="571" mass="62690">MVALEISSEIGNPMSQALFGGNFLFTRDQLGDEGTYDELSAALGTENIRYPGGSITERLFDVSDPDRSIAFDDHAGANVEIVPLSEFMAFAEQEAHSVTIVLPTRSYFSDETDMNDNRFVEFDEQVLSQFAIDVASGVYGNVQIDAFEIGNEYWGSGEMSSVEYGRVSSRMVEVLDAALDSVSNDTFPSNAIDIVVQSGTNFSYSQLDDQYSYISDPDEILEALAEDYGLDLEADFKFGSGALNWTAINNELIMREFDTPEEIGGLDAVAAHVYSREPEVPGTRDFFLKEIDNSWLEKFPDLETYITEWNLKSGVGALDSGDYGLKQAHEMLNILEAFSDHGVDAAHVWPLSQNTSNALSRGFEYDELSPPGEMFRLMEEELTGTRPLDLIGSEGRETEITVSDIDVHTFANPEKFVMYLASTSDEVTSTTIDLRNLLNEDDSAYVTYLGVQPGDAPGGVTSGALVEEPSAKEVQQEIFVDGMVQVDLDAYEIMQVVITSPTWTEDMENYWSNVEGNDPDPDDEPVIPETDPPIEDPENPEVDSDDGGDDSSGISGILLAFLPLLALLGMG</sequence>
<organism evidence="2 3">
    <name type="scientific">Parasedimentitalea psychrophila</name>
    <dbReference type="NCBI Taxonomy" id="2997337"/>
    <lineage>
        <taxon>Bacteria</taxon>
        <taxon>Pseudomonadati</taxon>
        <taxon>Pseudomonadota</taxon>
        <taxon>Alphaproteobacteria</taxon>
        <taxon>Rhodobacterales</taxon>
        <taxon>Paracoccaceae</taxon>
        <taxon>Parasedimentitalea</taxon>
    </lineage>
</organism>
<feature type="region of interest" description="Disordered" evidence="1">
    <location>
        <begin position="510"/>
        <end position="553"/>
    </location>
</feature>
<reference evidence="2 3" key="1">
    <citation type="submission" date="2023-06" db="EMBL/GenBank/DDBJ databases">
        <title>Parasedimentitalea psychrophila sp. nov., a psychrophilic bacterium isolated from deep-sea sediment.</title>
        <authorList>
            <person name="Li A."/>
        </authorList>
    </citation>
    <scope>NUCLEOTIDE SEQUENCE [LARGE SCALE GENOMIC DNA]</scope>
    <source>
        <strain evidence="2 3">QS115</strain>
    </source>
</reference>
<evidence type="ECO:0000313" key="2">
    <source>
        <dbReference type="EMBL" id="WIY24344.1"/>
    </source>
</evidence>
<dbReference type="InterPro" id="IPR017853">
    <property type="entry name" value="GH"/>
</dbReference>
<dbReference type="AlphaFoldDB" id="A0A9Y2P3J6"/>
<accession>A0A9Y2P3J6</accession>
<name>A0A9Y2P3J6_9RHOB</name>
<evidence type="ECO:0000313" key="3">
    <source>
        <dbReference type="Proteomes" id="UP001238334"/>
    </source>
</evidence>
<dbReference type="EMBL" id="CP127247">
    <property type="protein sequence ID" value="WIY24344.1"/>
    <property type="molecule type" value="Genomic_DNA"/>
</dbReference>
<dbReference type="KEGG" id="ppso:QPJ95_17345"/>
<evidence type="ECO:0000256" key="1">
    <source>
        <dbReference type="SAM" id="MobiDB-lite"/>
    </source>
</evidence>
<keyword evidence="3" id="KW-1185">Reference proteome</keyword>